<accession>A0A553H0P7</accession>
<keyword evidence="2" id="KW-1185">Reference proteome</keyword>
<dbReference type="NCBIfam" id="NF033832">
    <property type="entry name" value="sce7726_fam"/>
    <property type="match status" value="1"/>
</dbReference>
<evidence type="ECO:0000313" key="1">
    <source>
        <dbReference type="EMBL" id="TRX75314.1"/>
    </source>
</evidence>
<name>A0A553H0P7_9PSED</name>
<evidence type="ECO:0000313" key="2">
    <source>
        <dbReference type="Proteomes" id="UP000315235"/>
    </source>
</evidence>
<sequence length="295" mass="32604">MVSPNASQLSALSRLFSPGVFREISRSGQSALFARLFSQTGIVKMGSQTVADAFDAAFAILRREGHRDEYVYRAALTQNILLGTHSLNSSSMLTEFRTGACKADLAILNGTATVYEIKSERDSLARLENQILNYKKVFAKIYVIAGEAHINSVLENTPLEVGVMCLNRRSQISKIRESIDNSSDVCPVAIFESLRADEARSILNDSGITVPDVPNTVLRSVMRESFSQLAPQEAHGAMVKTLKRTRSLAPLSSFIKRLPMSLRPIALSVQIHNPDQQQRLLDALRLPIINAMDWT</sequence>
<proteinExistence type="predicted"/>
<dbReference type="Proteomes" id="UP000315235">
    <property type="component" value="Unassembled WGS sequence"/>
</dbReference>
<gene>
    <name evidence="1" type="ORF">FM069_08305</name>
</gene>
<reference evidence="1 2" key="1">
    <citation type="submission" date="2019-07" db="EMBL/GenBank/DDBJ databases">
        <title>Pseudomonas mangiferae sp. nov., isolated from bark of mango tree in Thailand.</title>
        <authorList>
            <person name="Srisuk N."/>
            <person name="Anurat P."/>
        </authorList>
    </citation>
    <scope>NUCLEOTIDE SEQUENCE [LARGE SCALE GENOMIC DNA]</scope>
    <source>
        <strain evidence="1 2">DMKU_BBB3-04</strain>
    </source>
</reference>
<comment type="caution">
    <text evidence="1">The sequence shown here is derived from an EMBL/GenBank/DDBJ whole genome shotgun (WGS) entry which is preliminary data.</text>
</comment>
<dbReference type="EMBL" id="VJOY01000005">
    <property type="protein sequence ID" value="TRX75314.1"/>
    <property type="molecule type" value="Genomic_DNA"/>
</dbReference>
<dbReference type="OrthoDB" id="5020258at2"/>
<organism evidence="1 2">
    <name type="scientific">Pseudomonas mangiferae</name>
    <dbReference type="NCBI Taxonomy" id="2593654"/>
    <lineage>
        <taxon>Bacteria</taxon>
        <taxon>Pseudomonadati</taxon>
        <taxon>Pseudomonadota</taxon>
        <taxon>Gammaproteobacteria</taxon>
        <taxon>Pseudomonadales</taxon>
        <taxon>Pseudomonadaceae</taxon>
        <taxon>Pseudomonas</taxon>
    </lineage>
</organism>
<dbReference type="AlphaFoldDB" id="A0A553H0P7"/>
<protein>
    <submittedName>
        <fullName evidence="1">Sce7726 family protein</fullName>
    </submittedName>
</protein>
<dbReference type="InterPro" id="IPR047729">
    <property type="entry name" value="Sce7726-like"/>
</dbReference>